<accession>A0A1Q9EWA2</accession>
<evidence type="ECO:0000256" key="1">
    <source>
        <dbReference type="SAM" id="Coils"/>
    </source>
</evidence>
<reference evidence="4 5" key="1">
    <citation type="submission" date="2016-02" db="EMBL/GenBank/DDBJ databases">
        <title>Genome analysis of coral dinoflagellate symbionts highlights evolutionary adaptations to a symbiotic lifestyle.</title>
        <authorList>
            <person name="Aranda M."/>
            <person name="Li Y."/>
            <person name="Liew Y.J."/>
            <person name="Baumgarten S."/>
            <person name="Simakov O."/>
            <person name="Wilson M."/>
            <person name="Piel J."/>
            <person name="Ashoor H."/>
            <person name="Bougouffa S."/>
            <person name="Bajic V.B."/>
            <person name="Ryu T."/>
            <person name="Ravasi T."/>
            <person name="Bayer T."/>
            <person name="Micklem G."/>
            <person name="Kim H."/>
            <person name="Bhak J."/>
            <person name="Lajeunesse T.C."/>
            <person name="Voolstra C.R."/>
        </authorList>
    </citation>
    <scope>NUCLEOTIDE SEQUENCE [LARGE SCALE GENOMIC DNA]</scope>
    <source>
        <strain evidence="4 5">CCMP2467</strain>
    </source>
</reference>
<keyword evidence="3" id="KW-0812">Transmembrane</keyword>
<protein>
    <submittedName>
        <fullName evidence="4">Uncharacterized protein</fullName>
    </submittedName>
</protein>
<keyword evidence="3" id="KW-0472">Membrane</keyword>
<organism evidence="4 5">
    <name type="scientific">Symbiodinium microadriaticum</name>
    <name type="common">Dinoflagellate</name>
    <name type="synonym">Zooxanthella microadriatica</name>
    <dbReference type="NCBI Taxonomy" id="2951"/>
    <lineage>
        <taxon>Eukaryota</taxon>
        <taxon>Sar</taxon>
        <taxon>Alveolata</taxon>
        <taxon>Dinophyceae</taxon>
        <taxon>Suessiales</taxon>
        <taxon>Symbiodiniaceae</taxon>
        <taxon>Symbiodinium</taxon>
    </lineage>
</organism>
<feature type="region of interest" description="Disordered" evidence="2">
    <location>
        <begin position="17"/>
        <end position="41"/>
    </location>
</feature>
<dbReference type="AlphaFoldDB" id="A0A1Q9EWA2"/>
<dbReference type="OrthoDB" id="442387at2759"/>
<evidence type="ECO:0000313" key="4">
    <source>
        <dbReference type="EMBL" id="OLQ11716.1"/>
    </source>
</evidence>
<evidence type="ECO:0000313" key="5">
    <source>
        <dbReference type="Proteomes" id="UP000186817"/>
    </source>
</evidence>
<name>A0A1Q9EWA2_SYMMI</name>
<evidence type="ECO:0000256" key="2">
    <source>
        <dbReference type="SAM" id="MobiDB-lite"/>
    </source>
</evidence>
<dbReference type="EMBL" id="LSRX01000055">
    <property type="protein sequence ID" value="OLQ11716.1"/>
    <property type="molecule type" value="Genomic_DNA"/>
</dbReference>
<feature type="transmembrane region" description="Helical" evidence="3">
    <location>
        <begin position="458"/>
        <end position="483"/>
    </location>
</feature>
<evidence type="ECO:0000256" key="3">
    <source>
        <dbReference type="SAM" id="Phobius"/>
    </source>
</evidence>
<keyword evidence="1" id="KW-0175">Coiled coil</keyword>
<comment type="caution">
    <text evidence="4">The sequence shown here is derived from an EMBL/GenBank/DDBJ whole genome shotgun (WGS) entry which is preliminary data.</text>
</comment>
<sequence>MQKRAAEAIEHFWSAAEAEASAPPPGASAPELGPAPAAAQALPESEASMVKSTLVPAFLNGSTGGSDSFFGGGGGGTCKSCTVQPMLIGAYSSNRMVGRTGLSLCLLASRLGWREIRKHSAAVADRRRIATSSTGVARYLVLENYCAQPGARTRFYNVAVNETHCALTATGIFAEKGSFLHMLPYAAKPDDYVVVKRLDVRSGPELSIMEALARHPELSSLVDEVFLEYRFDFDGKKMDWGPLVDQDRNVDTALDLMKRLRLAGISAFKNSEKGFAKLSRLLFHFRRKNQNGKGNAADEAAQEEAEERELRAKLEEEAVESKGTATPQLQVGAVNQEKRWKKYKSEAAKFEALTPPLHTDVTRAMSKALDEEVEDDEAPWWDVAPAPLPVRLLLAIATNEDRVSSFWVLKPAAQGSREAEFMASLAAITTAQRYSDSEDPTFGIGRRRVYPTKKPPNLPFVATVCLGVVALLAGFGFLFSSLFNQRVQAVRDYDAEVEHWQDIDRPRMEQLQVNLLASLPPTQTGSAPITLRSSLEPTEEDDWVFSDSEDGYGIEEYKPLSYRGRLELPCYYNNCSMVEANFRGQLSPRDRWDDEVLPSWDEAPRASFQLMASGGGLESNISLDPLPLVYDFPTVGQVDICVAVSFDGSGWTLHHFATNSPTNSSRQTGSYGCNPQRNYEPTTYKKDMCWGAAPSHRLCEEAGPAHVLQITVRAWHDPYIRAAELTHGTFDFGLAPATQVKIGVILLVFGILAACGPCCIRRNCHFKGASGSEEREVLSPQAQKLGMA</sequence>
<feature type="compositionally biased region" description="Low complexity" evidence="2">
    <location>
        <begin position="28"/>
        <end position="41"/>
    </location>
</feature>
<gene>
    <name evidence="4" type="ORF">AK812_SmicGene4448</name>
</gene>
<keyword evidence="3" id="KW-1133">Transmembrane helix</keyword>
<feature type="coiled-coil region" evidence="1">
    <location>
        <begin position="293"/>
        <end position="320"/>
    </location>
</feature>
<keyword evidence="5" id="KW-1185">Reference proteome</keyword>
<proteinExistence type="predicted"/>
<dbReference type="Proteomes" id="UP000186817">
    <property type="component" value="Unassembled WGS sequence"/>
</dbReference>